<dbReference type="Proteomes" id="UP000594261">
    <property type="component" value="Chromosome 4"/>
</dbReference>
<reference evidence="6" key="2">
    <citation type="submission" date="2021-01" db="UniProtKB">
        <authorList>
            <consortium name="EnsemblPlants"/>
        </authorList>
    </citation>
    <scope>IDENTIFICATION</scope>
</reference>
<feature type="domain" description="Leucine-rich repeat-containing N-terminal plant-type" evidence="5">
    <location>
        <begin position="79"/>
        <end position="117"/>
    </location>
</feature>
<name>A0A7N2R2L1_QUELO</name>
<sequence length="167" mass="18673">MQKVGSASIFTNSYINVLFLMSTKQRNQTLSVLFLHTVLDMGLSHWSSAPPSSSSCMLAFILLLFCGFSVTSVVGGNNQMDRLALLQFKDKITHVPFRVMASWNNSIHFCHWQGVICGCRHQRLTTINLPSFKLVGSISPYVGNLSFLRNLTLQNNSFLFEIPPEIG</sequence>
<dbReference type="PANTHER" id="PTHR48060">
    <property type="entry name" value="DNA DAMAGE-REPAIR/TOLERATION PROTEIN DRT100"/>
    <property type="match status" value="1"/>
</dbReference>
<keyword evidence="7" id="KW-1185">Reference proteome</keyword>
<feature type="transmembrane region" description="Helical" evidence="4">
    <location>
        <begin position="58"/>
        <end position="76"/>
    </location>
</feature>
<keyword evidence="2" id="KW-0732">Signal</keyword>
<dbReference type="AlphaFoldDB" id="A0A7N2R2L1"/>
<dbReference type="PANTHER" id="PTHR48060:SF21">
    <property type="entry name" value="L DOMAIN-LIKE PROTEIN"/>
    <property type="match status" value="1"/>
</dbReference>
<evidence type="ECO:0000313" key="6">
    <source>
        <dbReference type="EnsemblPlants" id="QL04p017469:mrna:CDS:1"/>
    </source>
</evidence>
<evidence type="ECO:0000256" key="1">
    <source>
        <dbReference type="ARBA" id="ARBA00022614"/>
    </source>
</evidence>
<keyword evidence="4" id="KW-0472">Membrane</keyword>
<dbReference type="InParanoid" id="A0A7N2R2L1"/>
<dbReference type="InterPro" id="IPR013210">
    <property type="entry name" value="LRR_N_plant-typ"/>
</dbReference>
<evidence type="ECO:0000256" key="2">
    <source>
        <dbReference type="ARBA" id="ARBA00022729"/>
    </source>
</evidence>
<keyword evidence="1" id="KW-0433">Leucine-rich repeat</keyword>
<accession>A0A7N2R2L1</accession>
<protein>
    <recommendedName>
        <fullName evidence="5">Leucine-rich repeat-containing N-terminal plant-type domain-containing protein</fullName>
    </recommendedName>
</protein>
<dbReference type="InterPro" id="IPR032675">
    <property type="entry name" value="LRR_dom_sf"/>
</dbReference>
<dbReference type="InterPro" id="IPR053211">
    <property type="entry name" value="DNA_repair-toleration"/>
</dbReference>
<keyword evidence="3" id="KW-0677">Repeat</keyword>
<evidence type="ECO:0000256" key="3">
    <source>
        <dbReference type="ARBA" id="ARBA00022737"/>
    </source>
</evidence>
<dbReference type="EMBL" id="LRBV02000004">
    <property type="status" value="NOT_ANNOTATED_CDS"/>
    <property type="molecule type" value="Genomic_DNA"/>
</dbReference>
<dbReference type="Pfam" id="PF08263">
    <property type="entry name" value="LRRNT_2"/>
    <property type="match status" value="1"/>
</dbReference>
<evidence type="ECO:0000313" key="7">
    <source>
        <dbReference type="Proteomes" id="UP000594261"/>
    </source>
</evidence>
<keyword evidence="4" id="KW-0812">Transmembrane</keyword>
<reference evidence="6 7" key="1">
    <citation type="journal article" date="2016" name="G3 (Bethesda)">
        <title>First Draft Assembly and Annotation of the Genome of a California Endemic Oak Quercus lobata Nee (Fagaceae).</title>
        <authorList>
            <person name="Sork V.L."/>
            <person name="Fitz-Gibbon S.T."/>
            <person name="Puiu D."/>
            <person name="Crepeau M."/>
            <person name="Gugger P.F."/>
            <person name="Sherman R."/>
            <person name="Stevens K."/>
            <person name="Langley C.H."/>
            <person name="Pellegrini M."/>
            <person name="Salzberg S.L."/>
        </authorList>
    </citation>
    <scope>NUCLEOTIDE SEQUENCE [LARGE SCALE GENOMIC DNA]</scope>
    <source>
        <strain evidence="6 7">cv. SW786</strain>
    </source>
</reference>
<proteinExistence type="predicted"/>
<feature type="transmembrane region" description="Helical" evidence="4">
    <location>
        <begin position="29"/>
        <end position="46"/>
    </location>
</feature>
<dbReference type="Gramene" id="QL04p017469:mrna">
    <property type="protein sequence ID" value="QL04p017469:mrna:CDS:1"/>
    <property type="gene ID" value="QL04p017469"/>
</dbReference>
<evidence type="ECO:0000259" key="5">
    <source>
        <dbReference type="Pfam" id="PF08263"/>
    </source>
</evidence>
<dbReference type="OMA" id="FRVMASW"/>
<dbReference type="SUPFAM" id="SSF52058">
    <property type="entry name" value="L domain-like"/>
    <property type="match status" value="1"/>
</dbReference>
<dbReference type="EnsemblPlants" id="QL04p017469:mrna">
    <property type="protein sequence ID" value="QL04p017469:mrna:CDS:1"/>
    <property type="gene ID" value="QL04p017469"/>
</dbReference>
<evidence type="ECO:0000256" key="4">
    <source>
        <dbReference type="SAM" id="Phobius"/>
    </source>
</evidence>
<keyword evidence="4" id="KW-1133">Transmembrane helix</keyword>
<organism evidence="6 7">
    <name type="scientific">Quercus lobata</name>
    <name type="common">Valley oak</name>
    <dbReference type="NCBI Taxonomy" id="97700"/>
    <lineage>
        <taxon>Eukaryota</taxon>
        <taxon>Viridiplantae</taxon>
        <taxon>Streptophyta</taxon>
        <taxon>Embryophyta</taxon>
        <taxon>Tracheophyta</taxon>
        <taxon>Spermatophyta</taxon>
        <taxon>Magnoliopsida</taxon>
        <taxon>eudicotyledons</taxon>
        <taxon>Gunneridae</taxon>
        <taxon>Pentapetalae</taxon>
        <taxon>rosids</taxon>
        <taxon>fabids</taxon>
        <taxon>Fagales</taxon>
        <taxon>Fagaceae</taxon>
        <taxon>Quercus</taxon>
    </lineage>
</organism>
<dbReference type="Gene3D" id="3.80.10.10">
    <property type="entry name" value="Ribonuclease Inhibitor"/>
    <property type="match status" value="1"/>
</dbReference>